<keyword evidence="1" id="KW-0812">Transmembrane</keyword>
<feature type="transmembrane region" description="Helical" evidence="1">
    <location>
        <begin position="6"/>
        <end position="31"/>
    </location>
</feature>
<dbReference type="HOGENOM" id="CLU_3364594_0_0_9"/>
<dbReference type="Proteomes" id="UP000009226">
    <property type="component" value="Chromosome"/>
</dbReference>
<gene>
    <name evidence="2" type="ordered locus">Desca_0683</name>
</gene>
<sequence>MFSGWTIYQVLTWLLSGLVVVLVLYAGFSYFKKVK</sequence>
<reference evidence="2" key="1">
    <citation type="submission" date="2011-05" db="EMBL/GenBank/DDBJ databases">
        <title>Complete sequence of Desulfotomaculum carboxydivorans CO-1-SRB.</title>
        <authorList>
            <consortium name="US DOE Joint Genome Institute"/>
            <person name="Lucas S."/>
            <person name="Han J."/>
            <person name="Lapidus A."/>
            <person name="Cheng J.-F."/>
            <person name="Goodwin L."/>
            <person name="Pitluck S."/>
            <person name="Peters L."/>
            <person name="Mikhailova N."/>
            <person name="Lu M."/>
            <person name="Han C."/>
            <person name="Tapia R."/>
            <person name="Land M."/>
            <person name="Hauser L."/>
            <person name="Kyrpides N."/>
            <person name="Ivanova N."/>
            <person name="Pagani I."/>
            <person name="Stams A."/>
            <person name="Plugge C."/>
            <person name="Muyzer G."/>
            <person name="Kuever J."/>
            <person name="Parshina S."/>
            <person name="Ivanova A."/>
            <person name="Nazina T."/>
            <person name="Woyke T."/>
        </authorList>
    </citation>
    <scope>NUCLEOTIDE SEQUENCE [LARGE SCALE GENOMIC DNA]</scope>
    <source>
        <strain evidence="2">CO-1-SRB</strain>
    </source>
</reference>
<accession>F6B8J6</accession>
<keyword evidence="1" id="KW-1133">Transmembrane helix</keyword>
<evidence type="ECO:0000313" key="3">
    <source>
        <dbReference type="Proteomes" id="UP000009226"/>
    </source>
</evidence>
<evidence type="ECO:0000313" key="2">
    <source>
        <dbReference type="EMBL" id="AEF93568.1"/>
    </source>
</evidence>
<proteinExistence type="predicted"/>
<evidence type="ECO:0000256" key="1">
    <source>
        <dbReference type="SAM" id="Phobius"/>
    </source>
</evidence>
<keyword evidence="1" id="KW-0472">Membrane</keyword>
<keyword evidence="3" id="KW-1185">Reference proteome</keyword>
<dbReference type="EMBL" id="CP002736">
    <property type="protein sequence ID" value="AEF93568.1"/>
    <property type="molecule type" value="Genomic_DNA"/>
</dbReference>
<organism evidence="2 3">
    <name type="scientific">Desulfotomaculum nigrificans (strain DSM 14880 / VKM B-2319 / CO-1-SRB)</name>
    <name type="common">Desulfotomaculum carboxydivorans</name>
    <dbReference type="NCBI Taxonomy" id="868595"/>
    <lineage>
        <taxon>Bacteria</taxon>
        <taxon>Bacillati</taxon>
        <taxon>Bacillota</taxon>
        <taxon>Clostridia</taxon>
        <taxon>Eubacteriales</taxon>
        <taxon>Desulfotomaculaceae</taxon>
        <taxon>Desulfotomaculum</taxon>
    </lineage>
</organism>
<name>F6B8J6_DESCC</name>
<dbReference type="AlphaFoldDB" id="F6B8J6"/>
<protein>
    <submittedName>
        <fullName evidence="2">Uncharacterized protein</fullName>
    </submittedName>
</protein>
<dbReference type="KEGG" id="dca:Desca_0683"/>